<protein>
    <submittedName>
        <fullName evidence="1">HAD hydrolase-like protein</fullName>
    </submittedName>
</protein>
<dbReference type="PANTHER" id="PTHR43434:SF1">
    <property type="entry name" value="PHOSPHOGLYCOLATE PHOSPHATASE"/>
    <property type="match status" value="1"/>
</dbReference>
<keyword evidence="2" id="KW-1185">Reference proteome</keyword>
<evidence type="ECO:0000313" key="2">
    <source>
        <dbReference type="Proteomes" id="UP001339911"/>
    </source>
</evidence>
<dbReference type="RefSeq" id="WP_331211347.1">
    <property type="nucleotide sequence ID" value="NZ_JAZGQL010000033.1"/>
</dbReference>
<name>A0ABU7SN21_9ACTN</name>
<sequence length="213" mass="23002">MREHLVWDWNGTLLDDLTLVVAATNVALAGAGGPEVTAEEHRTQFRRPIADYYAEVLGRAVDPEEFSRLDQLFHEAYRVGLASCELAADATTAIKTWTGTQSLLSMWFHDELVPAVDRYGLTTVFRRVDGLRGTVGGERKARHLARHLAESGVEGSSAVLIGDSIDDAEAADSVGARCVLYSGGFTDSARLRAAGWPVADSLTEAVELAAELD</sequence>
<evidence type="ECO:0000313" key="1">
    <source>
        <dbReference type="EMBL" id="MEE6311361.1"/>
    </source>
</evidence>
<dbReference type="InterPro" id="IPR036412">
    <property type="entry name" value="HAD-like_sf"/>
</dbReference>
<dbReference type="Gene3D" id="1.10.150.240">
    <property type="entry name" value="Putative phosphatase, domain 2"/>
    <property type="match status" value="1"/>
</dbReference>
<accession>A0ABU7SN21</accession>
<organism evidence="1 2">
    <name type="scientific">Plantactinospora veratri</name>
    <dbReference type="NCBI Taxonomy" id="1436122"/>
    <lineage>
        <taxon>Bacteria</taxon>
        <taxon>Bacillati</taxon>
        <taxon>Actinomycetota</taxon>
        <taxon>Actinomycetes</taxon>
        <taxon>Micromonosporales</taxon>
        <taxon>Micromonosporaceae</taxon>
        <taxon>Plantactinospora</taxon>
    </lineage>
</organism>
<dbReference type="Pfam" id="PF13242">
    <property type="entry name" value="Hydrolase_like"/>
    <property type="match status" value="1"/>
</dbReference>
<gene>
    <name evidence="1" type="ORF">V1634_31490</name>
</gene>
<dbReference type="SUPFAM" id="SSF56784">
    <property type="entry name" value="HAD-like"/>
    <property type="match status" value="1"/>
</dbReference>
<comment type="caution">
    <text evidence="1">The sequence shown here is derived from an EMBL/GenBank/DDBJ whole genome shotgun (WGS) entry which is preliminary data.</text>
</comment>
<dbReference type="InterPro" id="IPR050155">
    <property type="entry name" value="HAD-like_hydrolase_sf"/>
</dbReference>
<dbReference type="PANTHER" id="PTHR43434">
    <property type="entry name" value="PHOSPHOGLYCOLATE PHOSPHATASE"/>
    <property type="match status" value="1"/>
</dbReference>
<dbReference type="InterPro" id="IPR023214">
    <property type="entry name" value="HAD_sf"/>
</dbReference>
<reference evidence="1 2" key="1">
    <citation type="submission" date="2024-01" db="EMBL/GenBank/DDBJ databases">
        <title>Genome insights into Plantactinospora veratri sp. nov.</title>
        <authorList>
            <person name="Wang L."/>
        </authorList>
    </citation>
    <scope>NUCLEOTIDE SEQUENCE [LARGE SCALE GENOMIC DNA]</scope>
    <source>
        <strain evidence="1 2">NEAU-FHS4</strain>
    </source>
</reference>
<proteinExistence type="predicted"/>
<dbReference type="Gene3D" id="3.40.50.1000">
    <property type="entry name" value="HAD superfamily/HAD-like"/>
    <property type="match status" value="1"/>
</dbReference>
<dbReference type="InterPro" id="IPR023198">
    <property type="entry name" value="PGP-like_dom2"/>
</dbReference>
<dbReference type="EMBL" id="JAZGQL010000033">
    <property type="protein sequence ID" value="MEE6311361.1"/>
    <property type="molecule type" value="Genomic_DNA"/>
</dbReference>
<dbReference type="Proteomes" id="UP001339911">
    <property type="component" value="Unassembled WGS sequence"/>
</dbReference>